<reference evidence="1" key="4">
    <citation type="submission" date="2019-03" db="UniProtKB">
        <authorList>
            <consortium name="EnsemblPlants"/>
        </authorList>
    </citation>
    <scope>IDENTIFICATION</scope>
</reference>
<evidence type="ECO:0000313" key="1">
    <source>
        <dbReference type="EnsemblPlants" id="AET7Gv20310400.4"/>
    </source>
</evidence>
<dbReference type="EnsemblPlants" id="AET7Gv20310400.4">
    <property type="protein sequence ID" value="AET7Gv20310400.4"/>
    <property type="gene ID" value="AET7Gv20310400"/>
</dbReference>
<sequence>MLDHQELMEIYQFPRPLFFFKMTASTLLFPHCFLSKTKCSGRVGDEPTRERRLGVRCRQFQARRSQRSLRRRRAGRRCGRTGRRAVGVPPAWLEGDGDSEDEVRSDCWSELRISYHVAGGRRGGRRRTDCF</sequence>
<evidence type="ECO:0000313" key="2">
    <source>
        <dbReference type="Proteomes" id="UP000015105"/>
    </source>
</evidence>
<accession>A0A453QSI2</accession>
<reference evidence="1" key="5">
    <citation type="journal article" date="2021" name="G3 (Bethesda)">
        <title>Aegilops tauschii genome assembly Aet v5.0 features greater sequence contiguity and improved annotation.</title>
        <authorList>
            <person name="Wang L."/>
            <person name="Zhu T."/>
            <person name="Rodriguez J.C."/>
            <person name="Deal K.R."/>
            <person name="Dubcovsky J."/>
            <person name="McGuire P.E."/>
            <person name="Lux T."/>
            <person name="Spannagl M."/>
            <person name="Mayer K.F.X."/>
            <person name="Baldrich P."/>
            <person name="Meyers B.C."/>
            <person name="Huo N."/>
            <person name="Gu Y.Q."/>
            <person name="Zhou H."/>
            <person name="Devos K.M."/>
            <person name="Bennetzen J.L."/>
            <person name="Unver T."/>
            <person name="Budak H."/>
            <person name="Gulick P.J."/>
            <person name="Galiba G."/>
            <person name="Kalapos B."/>
            <person name="Nelson D.R."/>
            <person name="Li P."/>
            <person name="You F.M."/>
            <person name="Luo M.C."/>
            <person name="Dvorak J."/>
        </authorList>
    </citation>
    <scope>NUCLEOTIDE SEQUENCE [LARGE SCALE GENOMIC DNA]</scope>
    <source>
        <strain evidence="1">cv. AL8/78</strain>
    </source>
</reference>
<organism evidence="1 2">
    <name type="scientific">Aegilops tauschii subsp. strangulata</name>
    <name type="common">Goatgrass</name>
    <dbReference type="NCBI Taxonomy" id="200361"/>
    <lineage>
        <taxon>Eukaryota</taxon>
        <taxon>Viridiplantae</taxon>
        <taxon>Streptophyta</taxon>
        <taxon>Embryophyta</taxon>
        <taxon>Tracheophyta</taxon>
        <taxon>Spermatophyta</taxon>
        <taxon>Magnoliopsida</taxon>
        <taxon>Liliopsida</taxon>
        <taxon>Poales</taxon>
        <taxon>Poaceae</taxon>
        <taxon>BOP clade</taxon>
        <taxon>Pooideae</taxon>
        <taxon>Triticodae</taxon>
        <taxon>Triticeae</taxon>
        <taxon>Triticinae</taxon>
        <taxon>Aegilops</taxon>
    </lineage>
</organism>
<dbReference type="Gramene" id="AET7Gv20310400.4">
    <property type="protein sequence ID" value="AET7Gv20310400.4"/>
    <property type="gene ID" value="AET7Gv20310400"/>
</dbReference>
<keyword evidence="2" id="KW-1185">Reference proteome</keyword>
<name>A0A453QSI2_AEGTS</name>
<reference evidence="2" key="1">
    <citation type="journal article" date="2014" name="Science">
        <title>Ancient hybridizations among the ancestral genomes of bread wheat.</title>
        <authorList>
            <consortium name="International Wheat Genome Sequencing Consortium,"/>
            <person name="Marcussen T."/>
            <person name="Sandve S.R."/>
            <person name="Heier L."/>
            <person name="Spannagl M."/>
            <person name="Pfeifer M."/>
            <person name="Jakobsen K.S."/>
            <person name="Wulff B.B."/>
            <person name="Steuernagel B."/>
            <person name="Mayer K.F."/>
            <person name="Olsen O.A."/>
        </authorList>
    </citation>
    <scope>NUCLEOTIDE SEQUENCE [LARGE SCALE GENOMIC DNA]</scope>
    <source>
        <strain evidence="2">cv. AL8/78</strain>
    </source>
</reference>
<dbReference type="Proteomes" id="UP000015105">
    <property type="component" value="Chromosome 7D"/>
</dbReference>
<reference evidence="1" key="3">
    <citation type="journal article" date="2017" name="Nature">
        <title>Genome sequence of the progenitor of the wheat D genome Aegilops tauschii.</title>
        <authorList>
            <person name="Luo M.C."/>
            <person name="Gu Y.Q."/>
            <person name="Puiu D."/>
            <person name="Wang H."/>
            <person name="Twardziok S.O."/>
            <person name="Deal K.R."/>
            <person name="Huo N."/>
            <person name="Zhu T."/>
            <person name="Wang L."/>
            <person name="Wang Y."/>
            <person name="McGuire P.E."/>
            <person name="Liu S."/>
            <person name="Long H."/>
            <person name="Ramasamy R.K."/>
            <person name="Rodriguez J.C."/>
            <person name="Van S.L."/>
            <person name="Yuan L."/>
            <person name="Wang Z."/>
            <person name="Xia Z."/>
            <person name="Xiao L."/>
            <person name="Anderson O.D."/>
            <person name="Ouyang S."/>
            <person name="Liang Y."/>
            <person name="Zimin A.V."/>
            <person name="Pertea G."/>
            <person name="Qi P."/>
            <person name="Bennetzen J.L."/>
            <person name="Dai X."/>
            <person name="Dawson M.W."/>
            <person name="Muller H.G."/>
            <person name="Kugler K."/>
            <person name="Rivarola-Duarte L."/>
            <person name="Spannagl M."/>
            <person name="Mayer K.F.X."/>
            <person name="Lu F.H."/>
            <person name="Bevan M.W."/>
            <person name="Leroy P."/>
            <person name="Li P."/>
            <person name="You F.M."/>
            <person name="Sun Q."/>
            <person name="Liu Z."/>
            <person name="Lyons E."/>
            <person name="Wicker T."/>
            <person name="Salzberg S.L."/>
            <person name="Devos K.M."/>
            <person name="Dvorak J."/>
        </authorList>
    </citation>
    <scope>NUCLEOTIDE SEQUENCE [LARGE SCALE GENOMIC DNA]</scope>
    <source>
        <strain evidence="1">cv. AL8/78</strain>
    </source>
</reference>
<dbReference type="AlphaFoldDB" id="A0A453QSI2"/>
<protein>
    <submittedName>
        <fullName evidence="1">Uncharacterized protein</fullName>
    </submittedName>
</protein>
<reference evidence="2" key="2">
    <citation type="journal article" date="2017" name="Nat. Plants">
        <title>The Aegilops tauschii genome reveals multiple impacts of transposons.</title>
        <authorList>
            <person name="Zhao G."/>
            <person name="Zou C."/>
            <person name="Li K."/>
            <person name="Wang K."/>
            <person name="Li T."/>
            <person name="Gao L."/>
            <person name="Zhang X."/>
            <person name="Wang H."/>
            <person name="Yang Z."/>
            <person name="Liu X."/>
            <person name="Jiang W."/>
            <person name="Mao L."/>
            <person name="Kong X."/>
            <person name="Jiao Y."/>
            <person name="Jia J."/>
        </authorList>
    </citation>
    <scope>NUCLEOTIDE SEQUENCE [LARGE SCALE GENOMIC DNA]</scope>
    <source>
        <strain evidence="2">cv. AL8/78</strain>
    </source>
</reference>
<proteinExistence type="predicted"/>